<organism evidence="3 4">
    <name type="scientific">Electrophorus voltai</name>
    <dbReference type="NCBI Taxonomy" id="2609070"/>
    <lineage>
        <taxon>Eukaryota</taxon>
        <taxon>Metazoa</taxon>
        <taxon>Chordata</taxon>
        <taxon>Craniata</taxon>
        <taxon>Vertebrata</taxon>
        <taxon>Euteleostomi</taxon>
        <taxon>Actinopterygii</taxon>
        <taxon>Neopterygii</taxon>
        <taxon>Teleostei</taxon>
        <taxon>Ostariophysi</taxon>
        <taxon>Gymnotiformes</taxon>
        <taxon>Gymnotoidei</taxon>
        <taxon>Gymnotidae</taxon>
        <taxon>Electrophorus</taxon>
    </lineage>
</organism>
<keyword evidence="4" id="KW-1185">Reference proteome</keyword>
<gene>
    <name evidence="3" type="ORF">P4O66_017195</name>
</gene>
<protein>
    <submittedName>
        <fullName evidence="3">Uncharacterized protein</fullName>
    </submittedName>
</protein>
<keyword evidence="2" id="KW-1133">Transmembrane helix</keyword>
<feature type="region of interest" description="Disordered" evidence="1">
    <location>
        <begin position="1"/>
        <end position="26"/>
    </location>
</feature>
<keyword evidence="2" id="KW-0812">Transmembrane</keyword>
<sequence length="71" mass="7227">MPAPKMGKTAGALPEASAPKPEKPPPPRALPCVCVIFVPVFISSVLLMLARVGSLGPPAPPFGVGLEAVVR</sequence>
<feature type="transmembrane region" description="Helical" evidence="2">
    <location>
        <begin position="29"/>
        <end position="50"/>
    </location>
</feature>
<evidence type="ECO:0000256" key="2">
    <source>
        <dbReference type="SAM" id="Phobius"/>
    </source>
</evidence>
<keyword evidence="2" id="KW-0472">Membrane</keyword>
<proteinExistence type="predicted"/>
<evidence type="ECO:0000256" key="1">
    <source>
        <dbReference type="SAM" id="MobiDB-lite"/>
    </source>
</evidence>
<evidence type="ECO:0000313" key="3">
    <source>
        <dbReference type="EMBL" id="KAK1786794.1"/>
    </source>
</evidence>
<evidence type="ECO:0000313" key="4">
    <source>
        <dbReference type="Proteomes" id="UP001239994"/>
    </source>
</evidence>
<dbReference type="Proteomes" id="UP001239994">
    <property type="component" value="Unassembled WGS sequence"/>
</dbReference>
<reference evidence="3" key="1">
    <citation type="submission" date="2023-03" db="EMBL/GenBank/DDBJ databases">
        <title>Electrophorus voltai genome.</title>
        <authorList>
            <person name="Bian C."/>
        </authorList>
    </citation>
    <scope>NUCLEOTIDE SEQUENCE</scope>
    <source>
        <strain evidence="3">CB-2022</strain>
        <tissue evidence="3">Muscle</tissue>
    </source>
</reference>
<comment type="caution">
    <text evidence="3">The sequence shown here is derived from an EMBL/GenBank/DDBJ whole genome shotgun (WGS) entry which is preliminary data.</text>
</comment>
<dbReference type="EMBL" id="JAROKS010000024">
    <property type="protein sequence ID" value="KAK1786794.1"/>
    <property type="molecule type" value="Genomic_DNA"/>
</dbReference>
<accession>A0AAD8YUP8</accession>
<name>A0AAD8YUP8_9TELE</name>
<dbReference type="AlphaFoldDB" id="A0AAD8YUP8"/>